<dbReference type="Pfam" id="PF08790">
    <property type="entry name" value="zf-LYAR"/>
    <property type="match status" value="1"/>
</dbReference>
<dbReference type="InterPro" id="IPR039999">
    <property type="entry name" value="LYAR"/>
</dbReference>
<comment type="subcellular location">
    <subcellularLocation>
        <location evidence="1">Nucleus</location>
    </subcellularLocation>
</comment>
<keyword evidence="2" id="KW-0479">Metal-binding</keyword>
<evidence type="ECO:0000256" key="3">
    <source>
        <dbReference type="ARBA" id="ARBA00022737"/>
    </source>
</evidence>
<dbReference type="VEuPathDB" id="VectorBase:AFUN2_009065"/>
<evidence type="ECO:0000256" key="8">
    <source>
        <dbReference type="SAM" id="MobiDB-lite"/>
    </source>
</evidence>
<keyword evidence="4 7" id="KW-0863">Zinc-finger</keyword>
<keyword evidence="5" id="KW-0862">Zinc</keyword>
<dbReference type="SUPFAM" id="SSF57667">
    <property type="entry name" value="beta-beta-alpha zinc fingers"/>
    <property type="match status" value="2"/>
</dbReference>
<evidence type="ECO:0000256" key="6">
    <source>
        <dbReference type="ARBA" id="ARBA00023242"/>
    </source>
</evidence>
<dbReference type="InterPro" id="IPR014898">
    <property type="entry name" value="Znf_C2H2_LYAR"/>
</dbReference>
<protein>
    <submittedName>
        <fullName evidence="11">Uncharacterized protein</fullName>
    </submittedName>
</protein>
<evidence type="ECO:0000256" key="2">
    <source>
        <dbReference type="ARBA" id="ARBA00022723"/>
    </source>
</evidence>
<dbReference type="GO" id="GO:0003677">
    <property type="term" value="F:DNA binding"/>
    <property type="evidence" value="ECO:0007669"/>
    <property type="project" value="InterPro"/>
</dbReference>
<dbReference type="GO" id="GO:0006364">
    <property type="term" value="P:rRNA processing"/>
    <property type="evidence" value="ECO:0007669"/>
    <property type="project" value="TreeGrafter"/>
</dbReference>
<dbReference type="Gene3D" id="3.30.1490.490">
    <property type="match status" value="1"/>
</dbReference>
<evidence type="ECO:0000256" key="4">
    <source>
        <dbReference type="ARBA" id="ARBA00022771"/>
    </source>
</evidence>
<evidence type="ECO:0000259" key="10">
    <source>
        <dbReference type="Pfam" id="PF25879"/>
    </source>
</evidence>
<evidence type="ECO:0000259" key="9">
    <source>
        <dbReference type="Pfam" id="PF08790"/>
    </source>
</evidence>
<keyword evidence="6" id="KW-0539">Nucleus</keyword>
<sequence length="365" mass="41919">MVFFICNHCGESLKKQVVLNHSWRCKRDINVSCMDCQKDFIGQAYDAHTVCISEAEKYSAKGYVPKLAKGAQKQESWLNNVRSIPERNKNLSPGVKKVFEVIMRNDNIPRKKPAFLNFFKNSNRSLNTKDLETTWSFIEQQAANEKQTSVQTTNQKKEEDVPTKNGETGPVKNDEKIRAMEYKDTSVKQKKIKTKQSPENDAAPLPKKQKMSKNVPEQNTEEEEPSSTKQKKRKTKDTSENGQKEEESNPSKQKKCKTYSSQNGTENGTATLMIETQESTKTDTNAEEQERTGCKEKFNLSETIRQYLVSRNNQMNLSKLKKKVMKRYQQASGEEVDEKFEKKFQKKIAKSGFVVENNVIRLVEA</sequence>
<feature type="compositionally biased region" description="Polar residues" evidence="8">
    <location>
        <begin position="258"/>
        <end position="272"/>
    </location>
</feature>
<dbReference type="AlphaFoldDB" id="A0A4Y0BFW7"/>
<dbReference type="EnsemblMetazoa" id="AFUN018968-RA">
    <property type="protein sequence ID" value="AFUN018968-PA"/>
    <property type="gene ID" value="AFUN018968"/>
</dbReference>
<dbReference type="Pfam" id="PF25879">
    <property type="entry name" value="WHD_LYAR"/>
    <property type="match status" value="1"/>
</dbReference>
<dbReference type="VEuPathDB" id="VectorBase:AFUN018968"/>
<name>A0A4Y0BFW7_ANOFN</name>
<accession>A0A4Y0BFW7</accession>
<evidence type="ECO:0000313" key="11">
    <source>
        <dbReference type="EnsemblMetazoa" id="AFUN018968-PA"/>
    </source>
</evidence>
<feature type="domain" description="Zinc finger C2H2 LYAR-type" evidence="9">
    <location>
        <begin position="31"/>
        <end position="58"/>
    </location>
</feature>
<dbReference type="PANTHER" id="PTHR13100:SF10">
    <property type="entry name" value="CELL GROWTH-REGULATING NUCLEOLAR PROTEIN"/>
    <property type="match status" value="1"/>
</dbReference>
<reference evidence="11" key="1">
    <citation type="submission" date="2020-05" db="UniProtKB">
        <authorList>
            <consortium name="EnsemblMetazoa"/>
        </authorList>
    </citation>
    <scope>IDENTIFICATION</scope>
    <source>
        <strain evidence="11">FUMOZ</strain>
    </source>
</reference>
<dbReference type="PROSITE" id="PS51804">
    <property type="entry name" value="ZF_C2HC_LYAR"/>
    <property type="match status" value="2"/>
</dbReference>
<dbReference type="InterPro" id="IPR058719">
    <property type="entry name" value="WHD_LYAR"/>
</dbReference>
<dbReference type="PANTHER" id="PTHR13100">
    <property type="entry name" value="CELL GROWTH-REGULATING NUCLEOLAR PROTEIN LYAR"/>
    <property type="match status" value="1"/>
</dbReference>
<feature type="compositionally biased region" description="Basic and acidic residues" evidence="8">
    <location>
        <begin position="236"/>
        <end position="249"/>
    </location>
</feature>
<evidence type="ECO:0000256" key="7">
    <source>
        <dbReference type="PROSITE-ProRule" id="PRU01145"/>
    </source>
</evidence>
<dbReference type="InterPro" id="IPR036236">
    <property type="entry name" value="Znf_C2H2_sf"/>
</dbReference>
<dbReference type="FunFam" id="3.30.1490.490:FF:000001">
    <property type="entry name" value="cell growth-regulating nucleolar protein-like"/>
    <property type="match status" value="1"/>
</dbReference>
<feature type="region of interest" description="Disordered" evidence="8">
    <location>
        <begin position="142"/>
        <end position="272"/>
    </location>
</feature>
<keyword evidence="3" id="KW-0677">Repeat</keyword>
<organism evidence="11">
    <name type="scientific">Anopheles funestus</name>
    <name type="common">African malaria mosquito</name>
    <dbReference type="NCBI Taxonomy" id="62324"/>
    <lineage>
        <taxon>Eukaryota</taxon>
        <taxon>Metazoa</taxon>
        <taxon>Ecdysozoa</taxon>
        <taxon>Arthropoda</taxon>
        <taxon>Hexapoda</taxon>
        <taxon>Insecta</taxon>
        <taxon>Pterygota</taxon>
        <taxon>Neoptera</taxon>
        <taxon>Endopterygota</taxon>
        <taxon>Diptera</taxon>
        <taxon>Nematocera</taxon>
        <taxon>Culicoidea</taxon>
        <taxon>Culicidae</taxon>
        <taxon>Anophelinae</taxon>
        <taxon>Anopheles</taxon>
    </lineage>
</organism>
<dbReference type="GO" id="GO:0005730">
    <property type="term" value="C:nucleolus"/>
    <property type="evidence" value="ECO:0007669"/>
    <property type="project" value="TreeGrafter"/>
</dbReference>
<dbReference type="STRING" id="62324.A0A4Y0BFW7"/>
<evidence type="ECO:0000256" key="1">
    <source>
        <dbReference type="ARBA" id="ARBA00004123"/>
    </source>
</evidence>
<dbReference type="GO" id="GO:0008270">
    <property type="term" value="F:zinc ion binding"/>
    <property type="evidence" value="ECO:0007669"/>
    <property type="project" value="UniProtKB-KW"/>
</dbReference>
<proteinExistence type="predicted"/>
<feature type="domain" description="Cell growth-regulating nucleolar protein-like winged helix" evidence="10">
    <location>
        <begin position="295"/>
        <end position="363"/>
    </location>
</feature>
<feature type="compositionally biased region" description="Basic and acidic residues" evidence="8">
    <location>
        <begin position="172"/>
        <end position="187"/>
    </location>
</feature>
<dbReference type="GO" id="GO:0000122">
    <property type="term" value="P:negative regulation of transcription by RNA polymerase II"/>
    <property type="evidence" value="ECO:0007669"/>
    <property type="project" value="TreeGrafter"/>
</dbReference>
<feature type="compositionally biased region" description="Polar residues" evidence="8">
    <location>
        <begin position="142"/>
        <end position="154"/>
    </location>
</feature>
<evidence type="ECO:0000256" key="5">
    <source>
        <dbReference type="ARBA" id="ARBA00022833"/>
    </source>
</evidence>